<dbReference type="Proteomes" id="UP000327493">
    <property type="component" value="Chromosome 21"/>
</dbReference>
<sequence>MSNNALPRLMYNLLGFFLNKTVLVGKNVIKSIFMAQINNCTTIKMKIYGHSGNLQMYVEPTDLFFFYSKVSHRLTH</sequence>
<accession>A0A5J5CL77</accession>
<evidence type="ECO:0000313" key="1">
    <source>
        <dbReference type="EMBL" id="KAA8581635.1"/>
    </source>
</evidence>
<gene>
    <name evidence="1" type="ORF">FQN60_003216</name>
</gene>
<keyword evidence="2" id="KW-1185">Reference proteome</keyword>
<proteinExistence type="predicted"/>
<comment type="caution">
    <text evidence="1">The sequence shown here is derived from an EMBL/GenBank/DDBJ whole genome shotgun (WGS) entry which is preliminary data.</text>
</comment>
<organism evidence="1 2">
    <name type="scientific">Etheostoma spectabile</name>
    <name type="common">orangethroat darter</name>
    <dbReference type="NCBI Taxonomy" id="54343"/>
    <lineage>
        <taxon>Eukaryota</taxon>
        <taxon>Metazoa</taxon>
        <taxon>Chordata</taxon>
        <taxon>Craniata</taxon>
        <taxon>Vertebrata</taxon>
        <taxon>Euteleostomi</taxon>
        <taxon>Actinopterygii</taxon>
        <taxon>Neopterygii</taxon>
        <taxon>Teleostei</taxon>
        <taxon>Neoteleostei</taxon>
        <taxon>Acanthomorphata</taxon>
        <taxon>Eupercaria</taxon>
        <taxon>Perciformes</taxon>
        <taxon>Percoidei</taxon>
        <taxon>Percidae</taxon>
        <taxon>Etheostomatinae</taxon>
        <taxon>Etheostoma</taxon>
    </lineage>
</organism>
<name>A0A5J5CL77_9PERO</name>
<dbReference type="EMBL" id="VOFY01000021">
    <property type="protein sequence ID" value="KAA8581635.1"/>
    <property type="molecule type" value="Genomic_DNA"/>
</dbReference>
<reference evidence="1 2" key="1">
    <citation type="submission" date="2019-08" db="EMBL/GenBank/DDBJ databases">
        <title>A chromosome-level genome assembly, high-density linkage maps, and genome scans reveal the genomic architecture of hybrid incompatibilities underlying speciation via character displacement in darters (Percidae: Etheostominae).</title>
        <authorList>
            <person name="Moran R.L."/>
            <person name="Catchen J.M."/>
            <person name="Fuller R.C."/>
        </authorList>
    </citation>
    <scope>NUCLEOTIDE SEQUENCE [LARGE SCALE GENOMIC DNA]</scope>
    <source>
        <strain evidence="1">EspeVRDwgs_2016</strain>
        <tissue evidence="1">Muscle</tissue>
    </source>
</reference>
<evidence type="ECO:0000313" key="2">
    <source>
        <dbReference type="Proteomes" id="UP000327493"/>
    </source>
</evidence>
<dbReference type="AlphaFoldDB" id="A0A5J5CL77"/>
<protein>
    <submittedName>
        <fullName evidence="1">Uncharacterized protein</fullName>
    </submittedName>
</protein>